<evidence type="ECO:0000256" key="1">
    <source>
        <dbReference type="SAM" id="Phobius"/>
    </source>
</evidence>
<keyword evidence="1" id="KW-0472">Membrane</keyword>
<dbReference type="GO" id="GO:0004519">
    <property type="term" value="F:endonuclease activity"/>
    <property type="evidence" value="ECO:0007669"/>
    <property type="project" value="UniProtKB-KW"/>
</dbReference>
<name>A0A9X4AQQ1_9BACT</name>
<dbReference type="Gene3D" id="1.10.30.50">
    <property type="match status" value="1"/>
</dbReference>
<keyword evidence="3" id="KW-0378">Hydrolase</keyword>
<dbReference type="RefSeq" id="WP_272418276.1">
    <property type="nucleotide sequence ID" value="NZ_JAGTJJ010000001.1"/>
</dbReference>
<reference evidence="3 4" key="1">
    <citation type="submission" date="2021-04" db="EMBL/GenBank/DDBJ databases">
        <title>Genome analysis of Polyangium sp.</title>
        <authorList>
            <person name="Li Y."/>
            <person name="Wang J."/>
        </authorList>
    </citation>
    <scope>NUCLEOTIDE SEQUENCE [LARGE SCALE GENOMIC DNA]</scope>
    <source>
        <strain evidence="3 4">SDU14</strain>
    </source>
</reference>
<evidence type="ECO:0000259" key="2">
    <source>
        <dbReference type="SMART" id="SM00507"/>
    </source>
</evidence>
<evidence type="ECO:0000313" key="4">
    <source>
        <dbReference type="Proteomes" id="UP001151081"/>
    </source>
</evidence>
<dbReference type="Pfam" id="PF01844">
    <property type="entry name" value="HNH"/>
    <property type="match status" value="1"/>
</dbReference>
<sequence>MHSRRYGDIEEIASKTDGNCHLCHDPVEVAFYGPTGAFGEETVTVDHLVPQSFGGDDDPDNLMIAHGRCNSIRGTRDAELVRLSLAGTTRAPMSGSEKDAVAVVGGIGFGLLAGAVLAKEQPDGTRRFNTEAAAVVGLLALLFRSAA</sequence>
<protein>
    <submittedName>
        <fullName evidence="3">HNH endonuclease</fullName>
    </submittedName>
</protein>
<dbReference type="GO" id="GO:0003676">
    <property type="term" value="F:nucleic acid binding"/>
    <property type="evidence" value="ECO:0007669"/>
    <property type="project" value="InterPro"/>
</dbReference>
<accession>A0A9X4AQQ1</accession>
<keyword evidence="1" id="KW-1133">Transmembrane helix</keyword>
<keyword evidence="1" id="KW-0812">Transmembrane</keyword>
<dbReference type="Proteomes" id="UP001151081">
    <property type="component" value="Unassembled WGS sequence"/>
</dbReference>
<feature type="transmembrane region" description="Helical" evidence="1">
    <location>
        <begin position="100"/>
        <end position="118"/>
    </location>
</feature>
<keyword evidence="3" id="KW-0255">Endonuclease</keyword>
<dbReference type="SMART" id="SM00507">
    <property type="entry name" value="HNHc"/>
    <property type="match status" value="1"/>
</dbReference>
<dbReference type="GO" id="GO:0008270">
    <property type="term" value="F:zinc ion binding"/>
    <property type="evidence" value="ECO:0007669"/>
    <property type="project" value="InterPro"/>
</dbReference>
<comment type="caution">
    <text evidence="3">The sequence shown here is derived from an EMBL/GenBank/DDBJ whole genome shotgun (WGS) entry which is preliminary data.</text>
</comment>
<dbReference type="EMBL" id="JAGTJJ010000001">
    <property type="protein sequence ID" value="MDC3979310.1"/>
    <property type="molecule type" value="Genomic_DNA"/>
</dbReference>
<dbReference type="AlphaFoldDB" id="A0A9X4AQQ1"/>
<organism evidence="3 4">
    <name type="scientific">Polyangium jinanense</name>
    <dbReference type="NCBI Taxonomy" id="2829994"/>
    <lineage>
        <taxon>Bacteria</taxon>
        <taxon>Pseudomonadati</taxon>
        <taxon>Myxococcota</taxon>
        <taxon>Polyangia</taxon>
        <taxon>Polyangiales</taxon>
        <taxon>Polyangiaceae</taxon>
        <taxon>Polyangium</taxon>
    </lineage>
</organism>
<dbReference type="InterPro" id="IPR003615">
    <property type="entry name" value="HNH_nuc"/>
</dbReference>
<dbReference type="CDD" id="cd00085">
    <property type="entry name" value="HNHc"/>
    <property type="match status" value="1"/>
</dbReference>
<gene>
    <name evidence="3" type="ORF">KEG57_02285</name>
</gene>
<keyword evidence="4" id="KW-1185">Reference proteome</keyword>
<keyword evidence="3" id="KW-0540">Nuclease</keyword>
<dbReference type="InterPro" id="IPR002711">
    <property type="entry name" value="HNH"/>
</dbReference>
<evidence type="ECO:0000313" key="3">
    <source>
        <dbReference type="EMBL" id="MDC3979310.1"/>
    </source>
</evidence>
<feature type="domain" description="HNH nuclease" evidence="2">
    <location>
        <begin position="17"/>
        <end position="71"/>
    </location>
</feature>
<proteinExistence type="predicted"/>